<feature type="compositionally biased region" description="Polar residues" evidence="1">
    <location>
        <begin position="172"/>
        <end position="182"/>
    </location>
</feature>
<dbReference type="AlphaFoldDB" id="A0A495XVF1"/>
<evidence type="ECO:0000313" key="2">
    <source>
        <dbReference type="EMBL" id="RKT77095.1"/>
    </source>
</evidence>
<comment type="caution">
    <text evidence="2">The sequence shown here is derived from an EMBL/GenBank/DDBJ whole genome shotgun (WGS) entry which is preliminary data.</text>
</comment>
<accession>A0A495XVF1</accession>
<evidence type="ECO:0000256" key="1">
    <source>
        <dbReference type="SAM" id="MobiDB-lite"/>
    </source>
</evidence>
<keyword evidence="3" id="KW-1185">Reference proteome</keyword>
<evidence type="ECO:0000313" key="3">
    <source>
        <dbReference type="Proteomes" id="UP000278440"/>
    </source>
</evidence>
<proteinExistence type="predicted"/>
<gene>
    <name evidence="2" type="ORF">DFJ68_0509</name>
</gene>
<feature type="region of interest" description="Disordered" evidence="1">
    <location>
        <begin position="169"/>
        <end position="192"/>
    </location>
</feature>
<protein>
    <submittedName>
        <fullName evidence="2">Putative HAF family extracellular repeat protein</fullName>
    </submittedName>
</protein>
<dbReference type="Proteomes" id="UP000278440">
    <property type="component" value="Unassembled WGS sequence"/>
</dbReference>
<sequence>MPRTSPARAARSTRTHRATRAVQAVTAALTVAAVCAVTHAPTSAAAPVRYRLSLAPGFTTAGTCSFTDVVAVNGSGQAVGSAPTGNPFWNHGFVIRGGRTVELYGLGGPTPPRGLEDTAANGINDRGDVVGQSQLRNSPDSPPHAVLWRGGGGTPLDLGTGYPGTAAFSTARDVNSSGTVVGSRSERQDAPRTAVAWVGGRLTPLPGLGGVDGPWGTTSEAVAVNEAGLVVGNARTRDTTQPPRAVLWRGGVVRNLGTLVPGAESSFANAVNDKGVVVGSSFDTKGTSGFRWAGGVMTRLPSLAPDLDWPSAEANGINGSGVVVGTSFLGADPEGYLLYAATIWRDGVAKDLNTMVVNPVPGLALSYGKAVNDTGVIVGTAEYTSGACRGVQQGFVLTPTA</sequence>
<organism evidence="2 3">
    <name type="scientific">Terracoccus luteus</name>
    <dbReference type="NCBI Taxonomy" id="53356"/>
    <lineage>
        <taxon>Bacteria</taxon>
        <taxon>Bacillati</taxon>
        <taxon>Actinomycetota</taxon>
        <taxon>Actinomycetes</taxon>
        <taxon>Micrococcales</taxon>
        <taxon>Intrasporangiaceae</taxon>
        <taxon>Terracoccus</taxon>
    </lineage>
</organism>
<dbReference type="EMBL" id="RBXT01000001">
    <property type="protein sequence ID" value="RKT77095.1"/>
    <property type="molecule type" value="Genomic_DNA"/>
</dbReference>
<reference evidence="2 3" key="1">
    <citation type="submission" date="2018-10" db="EMBL/GenBank/DDBJ databases">
        <title>Sequencing the genomes of 1000 actinobacteria strains.</title>
        <authorList>
            <person name="Klenk H.-P."/>
        </authorList>
    </citation>
    <scope>NUCLEOTIDE SEQUENCE [LARGE SCALE GENOMIC DNA]</scope>
    <source>
        <strain evidence="2 3">DSM 44267</strain>
    </source>
</reference>
<name>A0A495XVF1_9MICO</name>